<dbReference type="RefSeq" id="WP_177291875.1">
    <property type="nucleotide sequence ID" value="NZ_JBBMFJ010000002.1"/>
</dbReference>
<evidence type="ECO:0000313" key="4">
    <source>
        <dbReference type="Proteomes" id="UP001437460"/>
    </source>
</evidence>
<dbReference type="SMART" id="SM00893">
    <property type="entry name" value="ETF"/>
    <property type="match status" value="1"/>
</dbReference>
<evidence type="ECO:0000259" key="2">
    <source>
        <dbReference type="SMART" id="SM00893"/>
    </source>
</evidence>
<dbReference type="Gene3D" id="3.40.50.620">
    <property type="entry name" value="HUPs"/>
    <property type="match status" value="1"/>
</dbReference>
<dbReference type="InterPro" id="IPR014729">
    <property type="entry name" value="Rossmann-like_a/b/a_fold"/>
</dbReference>
<proteinExistence type="predicted"/>
<accession>A0ABV1HHL7</accession>
<sequence>MDILVFVKQVPDDSVEIHLDGAGVPAVKDVEKVTNAFDTYALELAARYTEANGGEVTVAAIGTEDCTSMMKNLLAVGAKKAYLFKDDVFAGADEGAVAAYLAKAVKKCEAENGQPYGMILCGKESTDEISGQVGARLAEILGTGFVSSVIEVEPQEEGLVAKQETEEGYIRYSVAQPAVFTIAKPAYDPRYPNIKAKLAARKAVVPVFTAADADVSKEEAKVSLKSYSEPPKRTAGVRIKEKEAAEAVRKAMEKMLQDKAL</sequence>
<comment type="caution">
    <text evidence="3">The sequence shown here is derived from an EMBL/GenBank/DDBJ whole genome shotgun (WGS) entry which is preliminary data.</text>
</comment>
<protein>
    <recommendedName>
        <fullName evidence="1">Electron transfer flavoprotein small subunit</fullName>
    </recommendedName>
</protein>
<organism evidence="3 4">
    <name type="scientific">Ventrimonas faecis</name>
    <dbReference type="NCBI Taxonomy" id="3133170"/>
    <lineage>
        <taxon>Bacteria</taxon>
        <taxon>Bacillati</taxon>
        <taxon>Bacillota</taxon>
        <taxon>Clostridia</taxon>
        <taxon>Lachnospirales</taxon>
        <taxon>Lachnospiraceae</taxon>
        <taxon>Ventrimonas</taxon>
    </lineage>
</organism>
<dbReference type="Proteomes" id="UP001437460">
    <property type="component" value="Unassembled WGS sequence"/>
</dbReference>
<dbReference type="PANTHER" id="PTHR21294:SF17">
    <property type="entry name" value="PROTEIN FIXA"/>
    <property type="match status" value="1"/>
</dbReference>
<dbReference type="PIRSF" id="PIRSF000090">
    <property type="entry name" value="Beta-ETF"/>
    <property type="match status" value="1"/>
</dbReference>
<dbReference type="SUPFAM" id="SSF52402">
    <property type="entry name" value="Adenine nucleotide alpha hydrolases-like"/>
    <property type="match status" value="1"/>
</dbReference>
<evidence type="ECO:0000313" key="3">
    <source>
        <dbReference type="EMBL" id="MEQ2561806.1"/>
    </source>
</evidence>
<reference evidence="3 4" key="1">
    <citation type="submission" date="2024-03" db="EMBL/GenBank/DDBJ databases">
        <title>Human intestinal bacterial collection.</title>
        <authorList>
            <person name="Pauvert C."/>
            <person name="Hitch T.C.A."/>
            <person name="Clavel T."/>
        </authorList>
    </citation>
    <scope>NUCLEOTIDE SEQUENCE [LARGE SCALE GENOMIC DNA]</scope>
    <source>
        <strain evidence="3 4">CLA-AP-H27</strain>
    </source>
</reference>
<dbReference type="EMBL" id="JBBMFJ010000002">
    <property type="protein sequence ID" value="MEQ2561806.1"/>
    <property type="molecule type" value="Genomic_DNA"/>
</dbReference>
<dbReference type="InterPro" id="IPR012255">
    <property type="entry name" value="ETF_b"/>
</dbReference>
<dbReference type="Pfam" id="PF01012">
    <property type="entry name" value="ETF"/>
    <property type="match status" value="1"/>
</dbReference>
<name>A0ABV1HHL7_9FIRM</name>
<dbReference type="PANTHER" id="PTHR21294">
    <property type="entry name" value="ELECTRON TRANSFER FLAVOPROTEIN BETA-SUBUNIT"/>
    <property type="match status" value="1"/>
</dbReference>
<gene>
    <name evidence="3" type="ORF">WMO41_01195</name>
</gene>
<dbReference type="InterPro" id="IPR014730">
    <property type="entry name" value="ETF_a/b_N"/>
</dbReference>
<feature type="domain" description="Electron transfer flavoprotein alpha/beta-subunit N-terminal" evidence="2">
    <location>
        <begin position="22"/>
        <end position="217"/>
    </location>
</feature>
<keyword evidence="4" id="KW-1185">Reference proteome</keyword>
<evidence type="ECO:0000256" key="1">
    <source>
        <dbReference type="ARBA" id="ARBA00042002"/>
    </source>
</evidence>